<dbReference type="EMBL" id="CM035443">
    <property type="protein sequence ID" value="KAH7278711.1"/>
    <property type="molecule type" value="Genomic_DNA"/>
</dbReference>
<evidence type="ECO:0000256" key="1">
    <source>
        <dbReference type="SAM" id="MobiDB-lite"/>
    </source>
</evidence>
<sequence length="127" mass="14515">MKGHICHINSERNVLAMFQREPNSVLRLSVVLASDRKKRTAMDGADEHEDLLHRQERHLRQQAHAALSFASKEGTRGSNRQPIEVSGRSSRCPFGVRLPANVILFQSRKMRRSTPFILSELHVNSYI</sequence>
<feature type="region of interest" description="Disordered" evidence="1">
    <location>
        <begin position="68"/>
        <end position="88"/>
    </location>
</feature>
<comment type="caution">
    <text evidence="2">The sequence shown here is derived from an EMBL/GenBank/DDBJ whole genome shotgun (WGS) entry which is preliminary data.</text>
</comment>
<protein>
    <submittedName>
        <fullName evidence="2">Uncharacterized protein</fullName>
    </submittedName>
</protein>
<organism evidence="2 3">
    <name type="scientific">Ceratopteris richardii</name>
    <name type="common">Triangle waterfern</name>
    <dbReference type="NCBI Taxonomy" id="49495"/>
    <lineage>
        <taxon>Eukaryota</taxon>
        <taxon>Viridiplantae</taxon>
        <taxon>Streptophyta</taxon>
        <taxon>Embryophyta</taxon>
        <taxon>Tracheophyta</taxon>
        <taxon>Polypodiopsida</taxon>
        <taxon>Polypodiidae</taxon>
        <taxon>Polypodiales</taxon>
        <taxon>Pteridineae</taxon>
        <taxon>Pteridaceae</taxon>
        <taxon>Parkerioideae</taxon>
        <taxon>Ceratopteris</taxon>
    </lineage>
</organism>
<dbReference type="AlphaFoldDB" id="A0A8T2Q5W1"/>
<evidence type="ECO:0000313" key="3">
    <source>
        <dbReference type="Proteomes" id="UP000825935"/>
    </source>
</evidence>
<proteinExistence type="predicted"/>
<name>A0A8T2Q5W1_CERRI</name>
<gene>
    <name evidence="2" type="ORF">KP509_38G053400</name>
</gene>
<dbReference type="Proteomes" id="UP000825935">
    <property type="component" value="Chromosome 38"/>
</dbReference>
<evidence type="ECO:0000313" key="2">
    <source>
        <dbReference type="EMBL" id="KAH7278711.1"/>
    </source>
</evidence>
<reference evidence="2" key="1">
    <citation type="submission" date="2021-08" db="EMBL/GenBank/DDBJ databases">
        <title>WGS assembly of Ceratopteris richardii.</title>
        <authorList>
            <person name="Marchant D.B."/>
            <person name="Chen G."/>
            <person name="Jenkins J."/>
            <person name="Shu S."/>
            <person name="Leebens-Mack J."/>
            <person name="Grimwood J."/>
            <person name="Schmutz J."/>
            <person name="Soltis P."/>
            <person name="Soltis D."/>
            <person name="Chen Z.-H."/>
        </authorList>
    </citation>
    <scope>NUCLEOTIDE SEQUENCE</scope>
    <source>
        <strain evidence="2">Whitten #5841</strain>
        <tissue evidence="2">Leaf</tissue>
    </source>
</reference>
<accession>A0A8T2Q5W1</accession>
<keyword evidence="3" id="KW-1185">Reference proteome</keyword>